<protein>
    <submittedName>
        <fullName evidence="1">Uncharacterized protein</fullName>
    </submittedName>
</protein>
<reference evidence="1 3" key="1">
    <citation type="submission" date="2019-06" db="EMBL/GenBank/DDBJ databases">
        <title>Sequencing the genomes of 1000 actinobacteria strains.</title>
        <authorList>
            <person name="Klenk H.-P."/>
        </authorList>
    </citation>
    <scope>NUCLEOTIDE SEQUENCE [LARGE SCALE GENOMIC DNA]</scope>
    <source>
        <strain evidence="1 3">DSM 42059</strain>
    </source>
</reference>
<dbReference type="Proteomes" id="UP000318186">
    <property type="component" value="Unassembled WGS sequence"/>
</dbReference>
<keyword evidence="4" id="KW-1185">Reference proteome</keyword>
<evidence type="ECO:0000313" key="4">
    <source>
        <dbReference type="Proteomes" id="UP001330827"/>
    </source>
</evidence>
<proteinExistence type="predicted"/>
<evidence type="ECO:0000313" key="1">
    <source>
        <dbReference type="EMBL" id="TWF92082.1"/>
    </source>
</evidence>
<gene>
    <name evidence="1" type="ORF">FHX80_12401</name>
    <name evidence="2" type="ORF">OIE64_34960</name>
</gene>
<dbReference type="Proteomes" id="UP001330827">
    <property type="component" value="Chromosome"/>
</dbReference>
<evidence type="ECO:0000313" key="2">
    <source>
        <dbReference type="EMBL" id="WSC17504.1"/>
    </source>
</evidence>
<sequence length="53" mass="5780">MTIHLVGDLMILAVTIRVFGRDAVTLLRHLAAAGVRVGVSEMSRRPHDGKEGR</sequence>
<organism evidence="1 3">
    <name type="scientific">Streptomyces brevispora</name>
    <dbReference type="NCBI Taxonomy" id="887462"/>
    <lineage>
        <taxon>Bacteria</taxon>
        <taxon>Bacillati</taxon>
        <taxon>Actinomycetota</taxon>
        <taxon>Actinomycetes</taxon>
        <taxon>Kitasatosporales</taxon>
        <taxon>Streptomycetaceae</taxon>
        <taxon>Streptomyces</taxon>
    </lineage>
</organism>
<evidence type="ECO:0000313" key="3">
    <source>
        <dbReference type="Proteomes" id="UP000318186"/>
    </source>
</evidence>
<dbReference type="EMBL" id="CP109114">
    <property type="protein sequence ID" value="WSC17504.1"/>
    <property type="molecule type" value="Genomic_DNA"/>
</dbReference>
<dbReference type="EMBL" id="VIWW01000002">
    <property type="protein sequence ID" value="TWF92082.1"/>
    <property type="molecule type" value="Genomic_DNA"/>
</dbReference>
<dbReference type="RefSeq" id="WP_167523769.1">
    <property type="nucleotide sequence ID" value="NZ_CP109114.1"/>
</dbReference>
<dbReference type="AlphaFoldDB" id="A0A561TY99"/>
<accession>A0A561TY99</accession>
<reference evidence="2 4" key="2">
    <citation type="submission" date="2022-10" db="EMBL/GenBank/DDBJ databases">
        <title>The complete genomes of actinobacterial strains from the NBC collection.</title>
        <authorList>
            <person name="Joergensen T.S."/>
            <person name="Alvarez Arevalo M."/>
            <person name="Sterndorff E.B."/>
            <person name="Faurdal D."/>
            <person name="Vuksanovic O."/>
            <person name="Mourched A.-S."/>
            <person name="Charusanti P."/>
            <person name="Shaw S."/>
            <person name="Blin K."/>
            <person name="Weber T."/>
        </authorList>
    </citation>
    <scope>NUCLEOTIDE SEQUENCE [LARGE SCALE GENOMIC DNA]</scope>
    <source>
        <strain evidence="2 4">NBC 01769</strain>
    </source>
</reference>
<name>A0A561TY99_9ACTN</name>